<keyword evidence="1" id="KW-1133">Transmembrane helix</keyword>
<keyword evidence="1" id="KW-0812">Transmembrane</keyword>
<dbReference type="EMBL" id="JTDN01000001">
    <property type="protein sequence ID" value="KHL26184.1"/>
    <property type="molecule type" value="Genomic_DNA"/>
</dbReference>
<name>A0A0B2BXK7_9SPHN</name>
<keyword evidence="3" id="KW-1185">Reference proteome</keyword>
<evidence type="ECO:0000313" key="3">
    <source>
        <dbReference type="Proteomes" id="UP000030988"/>
    </source>
</evidence>
<evidence type="ECO:0000313" key="2">
    <source>
        <dbReference type="EMBL" id="KHL26184.1"/>
    </source>
</evidence>
<accession>A0A0B2BXK7</accession>
<protein>
    <submittedName>
        <fullName evidence="2">Uncharacterized protein</fullName>
    </submittedName>
</protein>
<reference evidence="2 3" key="1">
    <citation type="submission" date="2014-11" db="EMBL/GenBank/DDBJ databases">
        <title>Draft genome sequence of Kirrobacter mercurialis.</title>
        <authorList>
            <person name="Coil D.A."/>
            <person name="Eisen J.A."/>
        </authorList>
    </citation>
    <scope>NUCLEOTIDE SEQUENCE [LARGE SCALE GENOMIC DNA]</scope>
    <source>
        <strain evidence="2 3">Coronado</strain>
    </source>
</reference>
<evidence type="ECO:0000256" key="1">
    <source>
        <dbReference type="SAM" id="Phobius"/>
    </source>
</evidence>
<keyword evidence="1" id="KW-0472">Membrane</keyword>
<sequence length="76" mass="8363">MDRQWVAGLRVPPVATSRYSRAMDFVLSLTMLAAIALVIGAAWLRRRGGATRQMWLMLVLAGVMLANVAIWSLPPP</sequence>
<feature type="transmembrane region" description="Helical" evidence="1">
    <location>
        <begin position="55"/>
        <end position="73"/>
    </location>
</feature>
<proteinExistence type="predicted"/>
<comment type="caution">
    <text evidence="2">The sequence shown here is derived from an EMBL/GenBank/DDBJ whole genome shotgun (WGS) entry which is preliminary data.</text>
</comment>
<dbReference type="AlphaFoldDB" id="A0A0B2BXK7"/>
<dbReference type="Proteomes" id="UP000030988">
    <property type="component" value="Unassembled WGS sequence"/>
</dbReference>
<gene>
    <name evidence="2" type="ORF">PK98_06715</name>
</gene>
<organism evidence="2 3">
    <name type="scientific">Croceibacterium mercuriale</name>
    <dbReference type="NCBI Taxonomy" id="1572751"/>
    <lineage>
        <taxon>Bacteria</taxon>
        <taxon>Pseudomonadati</taxon>
        <taxon>Pseudomonadota</taxon>
        <taxon>Alphaproteobacteria</taxon>
        <taxon>Sphingomonadales</taxon>
        <taxon>Erythrobacteraceae</taxon>
        <taxon>Croceibacterium</taxon>
    </lineage>
</organism>
<feature type="transmembrane region" description="Helical" evidence="1">
    <location>
        <begin position="25"/>
        <end position="43"/>
    </location>
</feature>